<evidence type="ECO:0000256" key="6">
    <source>
        <dbReference type="ARBA" id="ARBA00022741"/>
    </source>
</evidence>
<dbReference type="SUPFAM" id="SSF82649">
    <property type="entry name" value="SufE/NifU"/>
    <property type="match status" value="1"/>
</dbReference>
<comment type="pathway">
    <text evidence="1">Protein modification; protein lipoylation via exogenous pathway; protein N(6)-(lipoyl)lysine from lipoate: step 2/2.</text>
</comment>
<evidence type="ECO:0000256" key="5">
    <source>
        <dbReference type="ARBA" id="ARBA00022598"/>
    </source>
</evidence>
<evidence type="ECO:0000259" key="9">
    <source>
        <dbReference type="PROSITE" id="PS51733"/>
    </source>
</evidence>
<dbReference type="GO" id="GO:0005524">
    <property type="term" value="F:ATP binding"/>
    <property type="evidence" value="ECO:0007669"/>
    <property type="project" value="UniProtKB-KW"/>
</dbReference>
<evidence type="ECO:0000256" key="8">
    <source>
        <dbReference type="ARBA" id="ARBA00048037"/>
    </source>
</evidence>
<keyword evidence="10" id="KW-0808">Transferase</keyword>
<evidence type="ECO:0000313" key="10">
    <source>
        <dbReference type="EMBL" id="ELR20191.1"/>
    </source>
</evidence>
<dbReference type="EMBL" id="KB007926">
    <property type="protein sequence ID" value="ELR20191.1"/>
    <property type="molecule type" value="Genomic_DNA"/>
</dbReference>
<dbReference type="EC" id="6.3.1.20" evidence="4"/>
<dbReference type="InterPro" id="IPR004143">
    <property type="entry name" value="BPL_LPL_catalytic"/>
</dbReference>
<proteinExistence type="inferred from homology"/>
<dbReference type="Proteomes" id="UP000011083">
    <property type="component" value="Unassembled WGS sequence"/>
</dbReference>
<keyword evidence="6" id="KW-0547">Nucleotide-binding</keyword>
<evidence type="ECO:0000256" key="3">
    <source>
        <dbReference type="ARBA" id="ARBA00008242"/>
    </source>
</evidence>
<accession>L8H6V8</accession>
<protein>
    <recommendedName>
        <fullName evidence="4">lipoate--protein ligase</fullName>
        <ecNumber evidence="4">6.3.1.20</ecNumber>
    </recommendedName>
</protein>
<organism evidence="10 11">
    <name type="scientific">Acanthamoeba castellanii (strain ATCC 30010 / Neff)</name>
    <dbReference type="NCBI Taxonomy" id="1257118"/>
    <lineage>
        <taxon>Eukaryota</taxon>
        <taxon>Amoebozoa</taxon>
        <taxon>Discosea</taxon>
        <taxon>Longamoebia</taxon>
        <taxon>Centramoebida</taxon>
        <taxon>Acanthamoebidae</taxon>
        <taxon>Acanthamoeba</taxon>
    </lineage>
</organism>
<dbReference type="PROSITE" id="PS51733">
    <property type="entry name" value="BPL_LPL_CATALYTIC"/>
    <property type="match status" value="1"/>
</dbReference>
<keyword evidence="11" id="KW-1185">Reference proteome</keyword>
<dbReference type="InterPro" id="IPR019491">
    <property type="entry name" value="Lipoate_protein_ligase_C"/>
</dbReference>
<dbReference type="GO" id="GO:0005737">
    <property type="term" value="C:cytoplasm"/>
    <property type="evidence" value="ECO:0007669"/>
    <property type="project" value="TreeGrafter"/>
</dbReference>
<feature type="domain" description="BPL/LPL catalytic" evidence="9">
    <location>
        <begin position="64"/>
        <end position="248"/>
    </location>
</feature>
<dbReference type="GO" id="GO:0016979">
    <property type="term" value="F:lipoate-protein ligase activity"/>
    <property type="evidence" value="ECO:0007669"/>
    <property type="project" value="UniProtKB-EC"/>
</dbReference>
<dbReference type="RefSeq" id="XP_004342301.1">
    <property type="nucleotide sequence ID" value="XM_004342252.1"/>
</dbReference>
<dbReference type="CDD" id="cd16443">
    <property type="entry name" value="LplA"/>
    <property type="match status" value="1"/>
</dbReference>
<evidence type="ECO:0000256" key="7">
    <source>
        <dbReference type="ARBA" id="ARBA00022840"/>
    </source>
</evidence>
<dbReference type="GO" id="GO:0009249">
    <property type="term" value="P:protein lipoylation"/>
    <property type="evidence" value="ECO:0007669"/>
    <property type="project" value="InterPro"/>
</dbReference>
<comment type="similarity">
    <text evidence="3">Belongs to the LplA family.</text>
</comment>
<dbReference type="OrthoDB" id="201621at2759"/>
<dbReference type="Pfam" id="PF21948">
    <property type="entry name" value="LplA-B_cat"/>
    <property type="match status" value="1"/>
</dbReference>
<evidence type="ECO:0000256" key="4">
    <source>
        <dbReference type="ARBA" id="ARBA00012367"/>
    </source>
</evidence>
<dbReference type="Pfam" id="PF10437">
    <property type="entry name" value="Lip_prot_lig_C"/>
    <property type="match status" value="1"/>
</dbReference>
<dbReference type="GeneID" id="14921037"/>
<sequence>MKRATAAWRSGTRLHLRGGRVAAYGSTTNRAYATDTSKVKVYVTSTTDPLFNIATEEWIFREGDPTKQTLYLWRNAPTVVIGRHQNPFKECHLSVMERENVVLARRYSGGGAVYQDLGNTNFTFLSNVGAFDKVRNSGILINALKKRFNITASASGRNDILVDGKKISGSAYKISNGRALHHGTMLINVDFASLGKILNPDKAKLKSKGVDSVQARVQNLKDLNPEVDHESMCDALVEEFYKTYEDRCEIEYLKHEMLASIPSLANTYATLQDWKWRFGETPAFEHSLEKRFTWGNIDLLINAKNGRITEVKIFSDSLYPQMIDDLTLALHGRTYDKQGVTEAIEATQSKMKEVDNVEANLEELKEWLVHAM</sequence>
<dbReference type="Gene3D" id="3.30.390.50">
    <property type="entry name" value="CO dehydrogenase flavoprotein, C-terminal domain"/>
    <property type="match status" value="1"/>
</dbReference>
<dbReference type="PANTHER" id="PTHR12561">
    <property type="entry name" value="LIPOATE-PROTEIN LIGASE"/>
    <property type="match status" value="1"/>
</dbReference>
<dbReference type="SUPFAM" id="SSF55681">
    <property type="entry name" value="Class II aaRS and biotin synthetases"/>
    <property type="match status" value="1"/>
</dbReference>
<comment type="pathway">
    <text evidence="2">Protein modification; protein lipoylation via exogenous pathway; protein N(6)-(lipoyl)lysine from lipoate: step 1/2.</text>
</comment>
<dbReference type="GO" id="GO:0017118">
    <property type="term" value="F:lipoyltransferase activity"/>
    <property type="evidence" value="ECO:0007669"/>
    <property type="project" value="TreeGrafter"/>
</dbReference>
<dbReference type="AlphaFoldDB" id="L8H6V8"/>
<dbReference type="InterPro" id="IPR004562">
    <property type="entry name" value="LipoylTrfase_LipoateP_Ligase"/>
</dbReference>
<dbReference type="STRING" id="1257118.L8H6V8"/>
<evidence type="ECO:0000313" key="11">
    <source>
        <dbReference type="Proteomes" id="UP000011083"/>
    </source>
</evidence>
<keyword evidence="7" id="KW-0067">ATP-binding</keyword>
<dbReference type="Gene3D" id="3.30.930.10">
    <property type="entry name" value="Bira Bifunctional Protein, Domain 2"/>
    <property type="match status" value="1"/>
</dbReference>
<dbReference type="OMA" id="RYQNWDW"/>
<comment type="catalytic activity">
    <reaction evidence="8">
        <text>L-lysyl-[lipoyl-carrier protein] + (R)-lipoate + ATP = N(6)-[(R)-lipoyl]-L-lysyl-[lipoyl-carrier protein] + AMP + diphosphate + H(+)</text>
        <dbReference type="Rhea" id="RHEA:49288"/>
        <dbReference type="Rhea" id="RHEA-COMP:10500"/>
        <dbReference type="Rhea" id="RHEA-COMP:10502"/>
        <dbReference type="ChEBI" id="CHEBI:15378"/>
        <dbReference type="ChEBI" id="CHEBI:29969"/>
        <dbReference type="ChEBI" id="CHEBI:30616"/>
        <dbReference type="ChEBI" id="CHEBI:33019"/>
        <dbReference type="ChEBI" id="CHEBI:83088"/>
        <dbReference type="ChEBI" id="CHEBI:83099"/>
        <dbReference type="ChEBI" id="CHEBI:456215"/>
        <dbReference type="EC" id="6.3.1.20"/>
    </reaction>
</comment>
<gene>
    <name evidence="10" type="ORF">ACA1_116630</name>
</gene>
<dbReference type="PANTHER" id="PTHR12561:SF3">
    <property type="entry name" value="LIPOYLTRANSFERASE 1, MITOCHONDRIAL"/>
    <property type="match status" value="1"/>
</dbReference>
<reference evidence="10 11" key="1">
    <citation type="journal article" date="2013" name="Genome Biol.">
        <title>Genome of Acanthamoeba castellanii highlights extensive lateral gene transfer and early evolution of tyrosine kinase signaling.</title>
        <authorList>
            <person name="Clarke M."/>
            <person name="Lohan A.J."/>
            <person name="Liu B."/>
            <person name="Lagkouvardos I."/>
            <person name="Roy S."/>
            <person name="Zafar N."/>
            <person name="Bertelli C."/>
            <person name="Schilde C."/>
            <person name="Kianianmomeni A."/>
            <person name="Burglin T.R."/>
            <person name="Frech C."/>
            <person name="Turcotte B."/>
            <person name="Kopec K.O."/>
            <person name="Synnott J.M."/>
            <person name="Choo C."/>
            <person name="Paponov I."/>
            <person name="Finkler A."/>
            <person name="Soon Heng Tan C."/>
            <person name="Hutchins A.P."/>
            <person name="Weinmeier T."/>
            <person name="Rattei T."/>
            <person name="Chu J.S."/>
            <person name="Gimenez G."/>
            <person name="Irimia M."/>
            <person name="Rigden D.J."/>
            <person name="Fitzpatrick D.A."/>
            <person name="Lorenzo-Morales J."/>
            <person name="Bateman A."/>
            <person name="Chiu C.H."/>
            <person name="Tang P."/>
            <person name="Hegemann P."/>
            <person name="Fromm H."/>
            <person name="Raoult D."/>
            <person name="Greub G."/>
            <person name="Miranda-Saavedra D."/>
            <person name="Chen N."/>
            <person name="Nash P."/>
            <person name="Ginger M.L."/>
            <person name="Horn M."/>
            <person name="Schaap P."/>
            <person name="Caler L."/>
            <person name="Loftus B."/>
        </authorList>
    </citation>
    <scope>NUCLEOTIDE SEQUENCE [LARGE SCALE GENOMIC DNA]</scope>
    <source>
        <strain evidence="10 11">Neff</strain>
    </source>
</reference>
<dbReference type="NCBIfam" id="TIGR00545">
    <property type="entry name" value="lipoyltrans"/>
    <property type="match status" value="1"/>
</dbReference>
<dbReference type="KEGG" id="acan:ACA1_116630"/>
<dbReference type="UniPathway" id="UPA00537">
    <property type="reaction ID" value="UER00594"/>
</dbReference>
<dbReference type="VEuPathDB" id="AmoebaDB:ACA1_116630"/>
<keyword evidence="5 10" id="KW-0436">Ligase</keyword>
<name>L8H6V8_ACACF</name>
<evidence type="ECO:0000256" key="1">
    <source>
        <dbReference type="ARBA" id="ARBA00005085"/>
    </source>
</evidence>
<evidence type="ECO:0000256" key="2">
    <source>
        <dbReference type="ARBA" id="ARBA00005124"/>
    </source>
</evidence>
<dbReference type="InterPro" id="IPR045864">
    <property type="entry name" value="aa-tRNA-synth_II/BPL/LPL"/>
</dbReference>